<organism evidence="2 3">
    <name type="scientific">Planotetraspora thailandica</name>
    <dbReference type="NCBI Taxonomy" id="487172"/>
    <lineage>
        <taxon>Bacteria</taxon>
        <taxon>Bacillati</taxon>
        <taxon>Actinomycetota</taxon>
        <taxon>Actinomycetes</taxon>
        <taxon>Streptosporangiales</taxon>
        <taxon>Streptosporangiaceae</taxon>
        <taxon>Planotetraspora</taxon>
    </lineage>
</organism>
<sequence length="155" mass="16154">MTGADLVVIAATVATGLMAGLFFAFTIAVMPALAAGDDHTFVHAMRRINVAILNGWFALAFGGSAVLTAAAALLHIGEPELPWLVGAFAAYGATLAITFAVNVPLNNELDKTDEGSAAALGPARRRFERGWVWWNAVRTLTNLVAFCLAAGALAL</sequence>
<dbReference type="RefSeq" id="WP_203944977.1">
    <property type="nucleotide sequence ID" value="NZ_BOOR01000021.1"/>
</dbReference>
<keyword evidence="1" id="KW-0472">Membrane</keyword>
<protein>
    <submittedName>
        <fullName evidence="2">Membrane protein</fullName>
    </submittedName>
</protein>
<name>A0A8J3UZL0_9ACTN</name>
<evidence type="ECO:0000256" key="1">
    <source>
        <dbReference type="SAM" id="Phobius"/>
    </source>
</evidence>
<feature type="transmembrane region" description="Helical" evidence="1">
    <location>
        <begin position="83"/>
        <end position="103"/>
    </location>
</feature>
<feature type="transmembrane region" description="Helical" evidence="1">
    <location>
        <begin position="56"/>
        <end position="77"/>
    </location>
</feature>
<gene>
    <name evidence="2" type="ORF">Pth03_31520</name>
</gene>
<accession>A0A8J3UZL0</accession>
<evidence type="ECO:0000313" key="3">
    <source>
        <dbReference type="Proteomes" id="UP000605992"/>
    </source>
</evidence>
<proteinExistence type="predicted"/>
<dbReference type="InterPro" id="IPR013901">
    <property type="entry name" value="Anthrone_oxy"/>
</dbReference>
<keyword evidence="1" id="KW-0812">Transmembrane</keyword>
<comment type="caution">
    <text evidence="2">The sequence shown here is derived from an EMBL/GenBank/DDBJ whole genome shotgun (WGS) entry which is preliminary data.</text>
</comment>
<dbReference type="EMBL" id="BOOR01000021">
    <property type="protein sequence ID" value="GII54763.1"/>
    <property type="molecule type" value="Genomic_DNA"/>
</dbReference>
<dbReference type="Pfam" id="PF08592">
    <property type="entry name" value="Anthrone_oxy"/>
    <property type="match status" value="1"/>
</dbReference>
<keyword evidence="1" id="KW-1133">Transmembrane helix</keyword>
<dbReference type="AlphaFoldDB" id="A0A8J3UZL0"/>
<feature type="transmembrane region" description="Helical" evidence="1">
    <location>
        <begin position="132"/>
        <end position="154"/>
    </location>
</feature>
<dbReference type="Proteomes" id="UP000605992">
    <property type="component" value="Unassembled WGS sequence"/>
</dbReference>
<keyword evidence="3" id="KW-1185">Reference proteome</keyword>
<evidence type="ECO:0000313" key="2">
    <source>
        <dbReference type="EMBL" id="GII54763.1"/>
    </source>
</evidence>
<reference evidence="2" key="1">
    <citation type="submission" date="2021-01" db="EMBL/GenBank/DDBJ databases">
        <title>Whole genome shotgun sequence of Planotetraspora thailandica NBRC 104271.</title>
        <authorList>
            <person name="Komaki H."/>
            <person name="Tamura T."/>
        </authorList>
    </citation>
    <scope>NUCLEOTIDE SEQUENCE</scope>
    <source>
        <strain evidence="2">NBRC 104271</strain>
    </source>
</reference>
<feature type="transmembrane region" description="Helical" evidence="1">
    <location>
        <begin position="6"/>
        <end position="35"/>
    </location>
</feature>